<dbReference type="RefSeq" id="WP_311192346.1">
    <property type="nucleotide sequence ID" value="NZ_CP115541.1"/>
</dbReference>
<reference evidence="2 3" key="1">
    <citation type="submission" date="2022-12" db="EMBL/GenBank/DDBJ databases">
        <title>Two new species, Stenotrophomonas aracearum and Stenotrophomonas oahuensis, isolated from Anthurium (Araceae family) in Hawaii.</title>
        <authorList>
            <person name="Chunag S.C."/>
            <person name="Dobhal S."/>
            <person name="Alvarez A."/>
            <person name="Arif M."/>
        </authorList>
    </citation>
    <scope>NUCLEOTIDE SEQUENCE [LARGE SCALE GENOMIC DNA]</scope>
    <source>
        <strain evidence="2 3">A5586</strain>
    </source>
</reference>
<accession>A0ABY9YSP3</accession>
<evidence type="ECO:0000313" key="2">
    <source>
        <dbReference type="EMBL" id="WNH53183.1"/>
    </source>
</evidence>
<dbReference type="EMBL" id="CP115541">
    <property type="protein sequence ID" value="WNH53183.1"/>
    <property type="molecule type" value="Genomic_DNA"/>
</dbReference>
<name>A0ABY9YSP3_9GAMM</name>
<protein>
    <recommendedName>
        <fullName evidence="4">DUF2846 domain-containing protein</fullName>
    </recommendedName>
</protein>
<feature type="chain" id="PRO_5045427232" description="DUF2846 domain-containing protein" evidence="1">
    <location>
        <begin position="23"/>
        <end position="205"/>
    </location>
</feature>
<keyword evidence="1" id="KW-0732">Signal</keyword>
<evidence type="ECO:0000313" key="3">
    <source>
        <dbReference type="Proteomes" id="UP001302072"/>
    </source>
</evidence>
<proteinExistence type="predicted"/>
<evidence type="ECO:0000256" key="1">
    <source>
        <dbReference type="SAM" id="SignalP"/>
    </source>
</evidence>
<feature type="signal peptide" evidence="1">
    <location>
        <begin position="1"/>
        <end position="22"/>
    </location>
</feature>
<gene>
    <name evidence="2" type="ORF">PDM29_02605</name>
</gene>
<organism evidence="2 3">
    <name type="scientific">Stenotrophomonas oahuensis</name>
    <dbReference type="NCBI Taxonomy" id="3003271"/>
    <lineage>
        <taxon>Bacteria</taxon>
        <taxon>Pseudomonadati</taxon>
        <taxon>Pseudomonadota</taxon>
        <taxon>Gammaproteobacteria</taxon>
        <taxon>Lysobacterales</taxon>
        <taxon>Lysobacteraceae</taxon>
        <taxon>Stenotrophomonas</taxon>
    </lineage>
</organism>
<keyword evidence="3" id="KW-1185">Reference proteome</keyword>
<sequence>MHSAVRTTLAGLLLFGSFMAKADVSTGSGTLNLQVERLASEVTLSTDQQEDVRYGGITWGLHGKEIVLVQVEPRFVDLDYGFTTRYGFSHSLQLPAGTYAVTVVGLEPRQSYSIERLMHRAAFVNSKIRTVTIEAGKTTGIRVAPVIPDEDATKPFIPTFLASITAPDVSFEDTDKKQVPSAISLRGRSSIAWPDYRGAVKFVPR</sequence>
<evidence type="ECO:0008006" key="4">
    <source>
        <dbReference type="Google" id="ProtNLM"/>
    </source>
</evidence>
<dbReference type="Proteomes" id="UP001302072">
    <property type="component" value="Chromosome"/>
</dbReference>